<accession>A0ABU5CDM0</accession>
<name>A0ABU5CDM0_9BACI</name>
<keyword evidence="2" id="KW-1185">Reference proteome</keyword>
<evidence type="ECO:0000313" key="2">
    <source>
        <dbReference type="Proteomes" id="UP001228376"/>
    </source>
</evidence>
<organism evidence="1 2">
    <name type="scientific">Tigheibacillus jepli</name>
    <dbReference type="NCBI Taxonomy" id="3035914"/>
    <lineage>
        <taxon>Bacteria</taxon>
        <taxon>Bacillati</taxon>
        <taxon>Bacillota</taxon>
        <taxon>Bacilli</taxon>
        <taxon>Bacillales</taxon>
        <taxon>Bacillaceae</taxon>
        <taxon>Tigheibacillus</taxon>
    </lineage>
</organism>
<sequence length="87" mass="10248">MKNIGDIDIQQLFPSFIYRRGLEYYNQRRVRNLLYDVNNELWTATVRGSRNYFVEIEASSIFTGHLKAECDCPALICMIRASILQQR</sequence>
<comment type="caution">
    <text evidence="1">The sequence shown here is derived from an EMBL/GenBank/DDBJ whole genome shotgun (WGS) entry which is preliminary data.</text>
</comment>
<dbReference type="EMBL" id="JAROCA020000001">
    <property type="protein sequence ID" value="MDY0404437.1"/>
    <property type="molecule type" value="Genomic_DNA"/>
</dbReference>
<gene>
    <name evidence="1" type="ORF">P5G51_002520</name>
</gene>
<reference evidence="1 2" key="1">
    <citation type="submission" date="2023-10" db="EMBL/GenBank/DDBJ databases">
        <title>179-bfca-hs.</title>
        <authorList>
            <person name="Miliotis G."/>
            <person name="Sengupta P."/>
            <person name="Hameed A."/>
            <person name="Chuvochina M."/>
            <person name="Mcdonagh F."/>
            <person name="Simpson A.C."/>
            <person name="Singh N.K."/>
            <person name="Rekha P.D."/>
            <person name="Raman K."/>
            <person name="Hugenholtz P."/>
            <person name="Venkateswaran K."/>
        </authorList>
    </citation>
    <scope>NUCLEOTIDE SEQUENCE [LARGE SCALE GENOMIC DNA]</scope>
    <source>
        <strain evidence="1 2">179-BFC-A-HS</strain>
    </source>
</reference>
<dbReference type="RefSeq" id="WP_320384194.1">
    <property type="nucleotide sequence ID" value="NZ_JAROCA020000001.1"/>
</dbReference>
<proteinExistence type="predicted"/>
<protein>
    <submittedName>
        <fullName evidence="1">Uncharacterized protein</fullName>
    </submittedName>
</protein>
<evidence type="ECO:0000313" key="1">
    <source>
        <dbReference type="EMBL" id="MDY0404437.1"/>
    </source>
</evidence>
<dbReference type="Proteomes" id="UP001228376">
    <property type="component" value="Unassembled WGS sequence"/>
</dbReference>